<evidence type="ECO:0000256" key="2">
    <source>
        <dbReference type="ARBA" id="ARBA00004123"/>
    </source>
</evidence>
<reference evidence="14" key="1">
    <citation type="journal article" date="2024" name="IScience">
        <title>Strigolactones Initiate the Formation of Haustorium-like Structures in Castilleja.</title>
        <authorList>
            <person name="Buerger M."/>
            <person name="Peterson D."/>
            <person name="Chory J."/>
        </authorList>
    </citation>
    <scope>NUCLEOTIDE SEQUENCE [LARGE SCALE GENOMIC DNA]</scope>
</reference>
<dbReference type="FunFam" id="3.40.532.10:FF:000003">
    <property type="entry name" value="Ubiquitin carboxyl-terminal hydrolase"/>
    <property type="match status" value="1"/>
</dbReference>
<dbReference type="PANTHER" id="PTHR10589">
    <property type="entry name" value="UBIQUITIN CARBOXYL-TERMINAL HYDROLASE"/>
    <property type="match status" value="1"/>
</dbReference>
<keyword evidence="14" id="KW-1185">Reference proteome</keyword>
<keyword evidence="4 9" id="KW-0645">Protease</keyword>
<evidence type="ECO:0000256" key="11">
    <source>
        <dbReference type="PROSITE-ProRule" id="PRU01393"/>
    </source>
</evidence>
<feature type="site" description="Important for enzyme activity" evidence="10">
    <location>
        <position position="169"/>
    </location>
</feature>
<gene>
    <name evidence="13" type="ORF">CASFOL_030312</name>
</gene>
<keyword evidence="7 9" id="KW-0788">Thiol protease</keyword>
<dbReference type="InterPro" id="IPR001578">
    <property type="entry name" value="Peptidase_C12_UCH"/>
</dbReference>
<protein>
    <recommendedName>
        <fullName evidence="9">Ubiquitin carboxyl-terminal hydrolase</fullName>
        <ecNumber evidence="9">3.4.19.12</ecNumber>
    </recommendedName>
</protein>
<keyword evidence="5 9" id="KW-0833">Ubl conjugation pathway</keyword>
<comment type="subcellular location">
    <subcellularLocation>
        <location evidence="2">Nucleus</location>
    </subcellularLocation>
</comment>
<comment type="caution">
    <text evidence="11">Lacks conserved residue(s) required for the propagation of feature annotation.</text>
</comment>
<evidence type="ECO:0000256" key="10">
    <source>
        <dbReference type="PIRSR" id="PIRSR038120-2"/>
    </source>
</evidence>
<dbReference type="Pfam" id="PF18031">
    <property type="entry name" value="UCH_C"/>
    <property type="match status" value="1"/>
</dbReference>
<proteinExistence type="inferred from homology"/>
<keyword evidence="8" id="KW-0539">Nucleus</keyword>
<keyword evidence="6 9" id="KW-0378">Hydrolase</keyword>
<evidence type="ECO:0000256" key="1">
    <source>
        <dbReference type="ARBA" id="ARBA00000707"/>
    </source>
</evidence>
<dbReference type="InterPro" id="IPR041507">
    <property type="entry name" value="UCH_C"/>
</dbReference>
<dbReference type="Pfam" id="PF01088">
    <property type="entry name" value="Peptidase_C12"/>
    <property type="match status" value="1"/>
</dbReference>
<dbReference type="PROSITE" id="PS52049">
    <property type="entry name" value="ULD"/>
    <property type="match status" value="1"/>
</dbReference>
<dbReference type="GO" id="GO:0006511">
    <property type="term" value="P:ubiquitin-dependent protein catabolic process"/>
    <property type="evidence" value="ECO:0007669"/>
    <property type="project" value="UniProtKB-UniRule"/>
</dbReference>
<dbReference type="PIRSF" id="PIRSF038120">
    <property type="entry name" value="Ubiquitinyl_hydrolase_UCH37"/>
    <property type="match status" value="1"/>
</dbReference>
<evidence type="ECO:0000259" key="12">
    <source>
        <dbReference type="PROSITE" id="PS52048"/>
    </source>
</evidence>
<dbReference type="PANTHER" id="PTHR10589:SF16">
    <property type="entry name" value="UBIQUITIN CARBOXYL-TERMINAL HYDROLASE ISOZYME L5"/>
    <property type="match status" value="1"/>
</dbReference>
<evidence type="ECO:0000256" key="9">
    <source>
        <dbReference type="PIRNR" id="PIRNR038120"/>
    </source>
</evidence>
<evidence type="ECO:0000256" key="8">
    <source>
        <dbReference type="ARBA" id="ARBA00023242"/>
    </source>
</evidence>
<dbReference type="GO" id="GO:0004843">
    <property type="term" value="F:cysteine-type deubiquitinase activity"/>
    <property type="evidence" value="ECO:0007669"/>
    <property type="project" value="UniProtKB-UniRule"/>
</dbReference>
<accession>A0ABD3C7K2</accession>
<name>A0ABD3C7K2_9LAMI</name>
<evidence type="ECO:0000256" key="6">
    <source>
        <dbReference type="ARBA" id="ARBA00022801"/>
    </source>
</evidence>
<dbReference type="Proteomes" id="UP001632038">
    <property type="component" value="Unassembled WGS sequence"/>
</dbReference>
<comment type="caution">
    <text evidence="13">The sequence shown here is derived from an EMBL/GenBank/DDBJ whole genome shotgun (WGS) entry which is preliminary data.</text>
</comment>
<dbReference type="InterPro" id="IPR017390">
    <property type="entry name" value="Ubiquitinyl_hydrolase_UCH37"/>
</dbReference>
<dbReference type="PROSITE" id="PS52048">
    <property type="entry name" value="UCH_DOMAIN"/>
    <property type="match status" value="1"/>
</dbReference>
<evidence type="ECO:0000313" key="14">
    <source>
        <dbReference type="Proteomes" id="UP001632038"/>
    </source>
</evidence>
<evidence type="ECO:0000256" key="7">
    <source>
        <dbReference type="ARBA" id="ARBA00022807"/>
    </source>
</evidence>
<sequence length="315" mass="36499">MSWCVIEPDHGVLTELIQEMEVTGVQAEELISLDLDSLDKLRPIYGIIFLSKTPDDEEDDHHVIKDPIPNLFFASQVTNNSGPTHAILAILMNSPDVEIGPELSALKEFTKDFTPELKGSAINNSESIRTVHNSFARPDPFLPYVPNKGKYDYYFISYVLVDGVVYELDGLKEGPISLGQCYGGQDHIYWLRVVQPFIEDRIERQENKYNVIGIMKNRKEVYTAQLKELLRKRRLTLQPEDEGGDVNVLALSRINDRIEGVRESILLEEEKFKQWRAENIERRHNWMPFISNMLKMLAEKKQLRPLMEKARRDRR</sequence>
<evidence type="ECO:0000256" key="5">
    <source>
        <dbReference type="ARBA" id="ARBA00022786"/>
    </source>
</evidence>
<dbReference type="Gene3D" id="3.40.532.10">
    <property type="entry name" value="Peptidase C12, ubiquitin carboxyl-terminal hydrolase"/>
    <property type="match status" value="1"/>
</dbReference>
<dbReference type="EMBL" id="JAVIJP010000048">
    <property type="protein sequence ID" value="KAL3625783.1"/>
    <property type="molecule type" value="Genomic_DNA"/>
</dbReference>
<evidence type="ECO:0000256" key="3">
    <source>
        <dbReference type="ARBA" id="ARBA00009326"/>
    </source>
</evidence>
<evidence type="ECO:0000313" key="13">
    <source>
        <dbReference type="EMBL" id="KAL3625783.1"/>
    </source>
</evidence>
<dbReference type="InterPro" id="IPR036959">
    <property type="entry name" value="Peptidase_C12_UCH_sf"/>
</dbReference>
<comment type="catalytic activity">
    <reaction evidence="1 9">
        <text>Thiol-dependent hydrolysis of ester, thioester, amide, peptide and isopeptide bonds formed by the C-terminal Gly of ubiquitin (a 76-residue protein attached to proteins as an intracellular targeting signal).</text>
        <dbReference type="EC" id="3.4.19.12"/>
    </reaction>
</comment>
<dbReference type="SUPFAM" id="SSF54001">
    <property type="entry name" value="Cysteine proteinases"/>
    <property type="match status" value="1"/>
</dbReference>
<dbReference type="Gene3D" id="1.20.58.860">
    <property type="match status" value="1"/>
</dbReference>
<dbReference type="InterPro" id="IPR038765">
    <property type="entry name" value="Papain-like_cys_pep_sf"/>
</dbReference>
<dbReference type="GO" id="GO:0005634">
    <property type="term" value="C:nucleus"/>
    <property type="evidence" value="ECO:0007669"/>
    <property type="project" value="UniProtKB-SubCell"/>
</dbReference>
<evidence type="ECO:0000256" key="4">
    <source>
        <dbReference type="ARBA" id="ARBA00022670"/>
    </source>
</evidence>
<comment type="similarity">
    <text evidence="3 9 11">Belongs to the peptidase C12 family.</text>
</comment>
<organism evidence="13 14">
    <name type="scientific">Castilleja foliolosa</name>
    <dbReference type="NCBI Taxonomy" id="1961234"/>
    <lineage>
        <taxon>Eukaryota</taxon>
        <taxon>Viridiplantae</taxon>
        <taxon>Streptophyta</taxon>
        <taxon>Embryophyta</taxon>
        <taxon>Tracheophyta</taxon>
        <taxon>Spermatophyta</taxon>
        <taxon>Magnoliopsida</taxon>
        <taxon>eudicotyledons</taxon>
        <taxon>Gunneridae</taxon>
        <taxon>Pentapetalae</taxon>
        <taxon>asterids</taxon>
        <taxon>lamiids</taxon>
        <taxon>Lamiales</taxon>
        <taxon>Orobanchaceae</taxon>
        <taxon>Pedicularideae</taxon>
        <taxon>Castillejinae</taxon>
        <taxon>Castilleja</taxon>
    </lineage>
</organism>
<dbReference type="EC" id="3.4.19.12" evidence="9"/>
<dbReference type="AlphaFoldDB" id="A0ABD3C7K2"/>
<feature type="domain" description="UCH catalytic" evidence="12">
    <location>
        <begin position="2"/>
        <end position="216"/>
    </location>
</feature>